<proteinExistence type="inferred from homology"/>
<evidence type="ECO:0000259" key="5">
    <source>
        <dbReference type="Pfam" id="PF04542"/>
    </source>
</evidence>
<evidence type="ECO:0000256" key="3">
    <source>
        <dbReference type="ARBA" id="ARBA00023082"/>
    </source>
</evidence>
<dbReference type="GO" id="GO:0016987">
    <property type="term" value="F:sigma factor activity"/>
    <property type="evidence" value="ECO:0007669"/>
    <property type="project" value="UniProtKB-KW"/>
</dbReference>
<dbReference type="InterPro" id="IPR036388">
    <property type="entry name" value="WH-like_DNA-bd_sf"/>
</dbReference>
<evidence type="ECO:0000313" key="8">
    <source>
        <dbReference type="Proteomes" id="UP000181997"/>
    </source>
</evidence>
<name>A0A0V8HHC9_9BACI</name>
<dbReference type="InterPro" id="IPR014284">
    <property type="entry name" value="RNA_pol_sigma-70_dom"/>
</dbReference>
<dbReference type="CDD" id="cd06171">
    <property type="entry name" value="Sigma70_r4"/>
    <property type="match status" value="1"/>
</dbReference>
<dbReference type="Gene3D" id="1.10.10.10">
    <property type="entry name" value="Winged helix-like DNA-binding domain superfamily/Winged helix DNA-binding domain"/>
    <property type="match status" value="1"/>
</dbReference>
<dbReference type="PANTHER" id="PTHR43133:SF60">
    <property type="entry name" value="RNA POLYMERASE SIGMA FACTOR SIGV"/>
    <property type="match status" value="1"/>
</dbReference>
<gene>
    <name evidence="7" type="ORF">GA0061094_2646</name>
</gene>
<sequence length="178" mass="21365">MLEKKREQREFMNKEDRLVWLMDEYGDDIARLAFSYTKQKQLSEDIAQEVFIKCYENLDQFRKESTYKTWLYRIAINLCKDKLRSWPFRNIVVTEFFGKTKSAGNSPELELAGKENKRVISEAILTLPVKYREVIILYYYEEMSYKHIADLLHIRLQTVKSRLHRARILLKKELEGSV</sequence>
<keyword evidence="2" id="KW-0805">Transcription regulation</keyword>
<evidence type="ECO:0000256" key="2">
    <source>
        <dbReference type="ARBA" id="ARBA00023015"/>
    </source>
</evidence>
<evidence type="ECO:0000313" key="7">
    <source>
        <dbReference type="EMBL" id="SCC14151.1"/>
    </source>
</evidence>
<keyword evidence="4" id="KW-0804">Transcription</keyword>
<reference evidence="8" key="1">
    <citation type="submission" date="2016-08" db="EMBL/GenBank/DDBJ databases">
        <authorList>
            <person name="Varghese N."/>
            <person name="Submissions Spin"/>
        </authorList>
    </citation>
    <scope>NUCLEOTIDE SEQUENCE [LARGE SCALE GENOMIC DNA]</scope>
    <source>
        <strain evidence="8">SGD-1123</strain>
    </source>
</reference>
<dbReference type="Pfam" id="PF04542">
    <property type="entry name" value="Sigma70_r2"/>
    <property type="match status" value="1"/>
</dbReference>
<dbReference type="InterPro" id="IPR013325">
    <property type="entry name" value="RNA_pol_sigma_r2"/>
</dbReference>
<dbReference type="InterPro" id="IPR039425">
    <property type="entry name" value="RNA_pol_sigma-70-like"/>
</dbReference>
<dbReference type="InterPro" id="IPR013249">
    <property type="entry name" value="RNA_pol_sigma70_r4_t2"/>
</dbReference>
<comment type="similarity">
    <text evidence="1">Belongs to the sigma-70 factor family. ECF subfamily.</text>
</comment>
<evidence type="ECO:0000256" key="4">
    <source>
        <dbReference type="ARBA" id="ARBA00023163"/>
    </source>
</evidence>
<evidence type="ECO:0000256" key="1">
    <source>
        <dbReference type="ARBA" id="ARBA00010641"/>
    </source>
</evidence>
<dbReference type="RefSeq" id="WP_058299129.1">
    <property type="nucleotide sequence ID" value="NZ_FMAU01000003.1"/>
</dbReference>
<dbReference type="GO" id="GO:0003677">
    <property type="term" value="F:DNA binding"/>
    <property type="evidence" value="ECO:0007669"/>
    <property type="project" value="InterPro"/>
</dbReference>
<dbReference type="AlphaFoldDB" id="A0A0V8HHC9"/>
<evidence type="ECO:0000259" key="6">
    <source>
        <dbReference type="Pfam" id="PF08281"/>
    </source>
</evidence>
<dbReference type="SUPFAM" id="SSF88946">
    <property type="entry name" value="Sigma2 domain of RNA polymerase sigma factors"/>
    <property type="match status" value="1"/>
</dbReference>
<dbReference type="EMBL" id="FMAU01000003">
    <property type="protein sequence ID" value="SCC14151.1"/>
    <property type="molecule type" value="Genomic_DNA"/>
</dbReference>
<dbReference type="NCBIfam" id="TIGR02937">
    <property type="entry name" value="sigma70-ECF"/>
    <property type="match status" value="1"/>
</dbReference>
<keyword evidence="3" id="KW-0731">Sigma factor</keyword>
<feature type="domain" description="RNA polymerase sigma factor 70 region 4 type 2" evidence="6">
    <location>
        <begin position="119"/>
        <end position="168"/>
    </location>
</feature>
<dbReference type="Pfam" id="PF08281">
    <property type="entry name" value="Sigma70_r4_2"/>
    <property type="match status" value="1"/>
</dbReference>
<accession>A0A0V8HHC9</accession>
<keyword evidence="8" id="KW-1185">Reference proteome</keyword>
<dbReference type="Proteomes" id="UP000181997">
    <property type="component" value="Unassembled WGS sequence"/>
</dbReference>
<dbReference type="Gene3D" id="1.10.1740.10">
    <property type="match status" value="1"/>
</dbReference>
<organism evidence="7 8">
    <name type="scientific">[Bacillus] enclensis</name>
    <dbReference type="NCBI Taxonomy" id="1402860"/>
    <lineage>
        <taxon>Bacteria</taxon>
        <taxon>Bacillati</taxon>
        <taxon>Bacillota</taxon>
        <taxon>Bacilli</taxon>
        <taxon>Bacillales</taxon>
        <taxon>Bacillaceae</taxon>
        <taxon>Rossellomorea</taxon>
    </lineage>
</organism>
<dbReference type="InterPro" id="IPR013324">
    <property type="entry name" value="RNA_pol_sigma_r3/r4-like"/>
</dbReference>
<dbReference type="PANTHER" id="PTHR43133">
    <property type="entry name" value="RNA POLYMERASE ECF-TYPE SIGMA FACTO"/>
    <property type="match status" value="1"/>
</dbReference>
<dbReference type="GO" id="GO:0006352">
    <property type="term" value="P:DNA-templated transcription initiation"/>
    <property type="evidence" value="ECO:0007669"/>
    <property type="project" value="InterPro"/>
</dbReference>
<feature type="domain" description="RNA polymerase sigma-70 region 2" evidence="5">
    <location>
        <begin position="21"/>
        <end position="85"/>
    </location>
</feature>
<dbReference type="SUPFAM" id="SSF88659">
    <property type="entry name" value="Sigma3 and sigma4 domains of RNA polymerase sigma factors"/>
    <property type="match status" value="1"/>
</dbReference>
<dbReference type="InterPro" id="IPR007627">
    <property type="entry name" value="RNA_pol_sigma70_r2"/>
</dbReference>
<protein>
    <submittedName>
        <fullName evidence="7">RNA polymerase sigma-70 factor, ECF subfamily</fullName>
    </submittedName>
</protein>